<protein>
    <submittedName>
        <fullName evidence="2">Minor tail protein</fullName>
    </submittedName>
</protein>
<reference evidence="2 3" key="1">
    <citation type="submission" date="2018-09" db="EMBL/GenBank/DDBJ databases">
        <authorList>
            <person name="Amanuel B.M."/>
            <person name="Anspach C.J."/>
            <person name="Chiquito R.J."/>
            <person name="Gales J.M."/>
            <person name="Hall T."/>
            <person name="Hotaki K."/>
            <person name="Lozano B."/>
            <person name="Mugisha B."/>
            <person name="Fogarty M.P."/>
            <person name="Leadon S.A."/>
            <person name="Molloy S.D."/>
            <person name="Garlena R.A."/>
            <person name="Russell D.A."/>
            <person name="Pope W.H."/>
            <person name="Jacobs-Sera D."/>
            <person name="Hatfull G.F."/>
        </authorList>
    </citation>
    <scope>NUCLEOTIDE SEQUENCE [LARGE SCALE GENOMIC DNA]</scope>
</reference>
<dbReference type="RefSeq" id="YP_010246275.1">
    <property type="nucleotide sequence ID" value="NC_060134.1"/>
</dbReference>
<dbReference type="InterPro" id="IPR055681">
    <property type="entry name" value="DUF7257"/>
</dbReference>
<dbReference type="KEGG" id="vg:70080819"/>
<dbReference type="Gene3D" id="2.60.120.560">
    <property type="entry name" value="Exo-inulinase, domain 1"/>
    <property type="match status" value="1"/>
</dbReference>
<dbReference type="Proteomes" id="UP000280547">
    <property type="component" value="Segment"/>
</dbReference>
<proteinExistence type="predicted"/>
<dbReference type="Pfam" id="PF23918">
    <property type="entry name" value="DUF7257"/>
    <property type="match status" value="1"/>
</dbReference>
<evidence type="ECO:0000313" key="3">
    <source>
        <dbReference type="Proteomes" id="UP000280547"/>
    </source>
</evidence>
<gene>
    <name evidence="2" type="primary">30</name>
    <name evidence="2" type="ORF">SEA_OCTOBIEN14_30</name>
</gene>
<sequence length="495" mass="51999">MPSGSVNFPAGAFPVGAGGAARARMENRNEGVVKGLLKGDYKPEVDEAFEGFNTGFAGVLQRMLTGSGSGPLSSGLSFVRDLLSLRWAQVDTHDVDIEITRRIAMSAQSQLQDIANNIEDPTGQFNGMQWSTVFGGVVGSPLATADWGGPGSLVVRTEAGYVGPASGLPDGVHHAFTTRTFNTDWQSVSVVVGTSVSRGGSLSSAMFCRCNEDMTSGVYCRFTDSLIDVGVFTRTGTTLTPTSIISRAITVKQGDIIRLRVNGHTYNVLVNGVSVFSFTDPNSRAAIGLQYRTAGVSCLRHSDFFGPTDSYRLASFAMADWLPPGADVSTPSWRIRRGATGAAALTVAHGATAPMPDNFFTVNDLSEQVGVNMTTGAVTIQETGWYEITATSTNVDTSDASSSLGTQDNLANAYRPSPWVIYVDGTPIAGPIMAGTASTVYLVAGQVVRTGVSASWPFTTTLVSEGGTSGFHSYSRSNITHVSGGPAASFTGRKV</sequence>
<keyword evidence="3" id="KW-1185">Reference proteome</keyword>
<accession>A0A3G3MAR6</accession>
<dbReference type="EMBL" id="MH976515">
    <property type="protein sequence ID" value="AYR03178.1"/>
    <property type="molecule type" value="Genomic_DNA"/>
</dbReference>
<feature type="domain" description="DUF7257" evidence="1">
    <location>
        <begin position="181"/>
        <end position="295"/>
    </location>
</feature>
<evidence type="ECO:0000259" key="1">
    <source>
        <dbReference type="Pfam" id="PF23918"/>
    </source>
</evidence>
<dbReference type="GeneID" id="70080819"/>
<organism evidence="2 3">
    <name type="scientific">Gordonia phage Octobien14</name>
    <dbReference type="NCBI Taxonomy" id="2483673"/>
    <lineage>
        <taxon>Viruses</taxon>
        <taxon>Duplodnaviria</taxon>
        <taxon>Heunggongvirae</taxon>
        <taxon>Uroviricota</taxon>
        <taxon>Caudoviricetes</taxon>
        <taxon>Deeyouvirinae</taxon>
        <taxon>Octobienvirus</taxon>
        <taxon>Octobienvirus octobien14</taxon>
    </lineage>
</organism>
<name>A0A3G3MAR6_9CAUD</name>
<evidence type="ECO:0000313" key="2">
    <source>
        <dbReference type="EMBL" id="AYR03178.1"/>
    </source>
</evidence>